<reference evidence="4" key="1">
    <citation type="submission" date="2021-02" db="EMBL/GenBank/DDBJ databases">
        <title>Genome sequence Cadophora malorum strain M34.</title>
        <authorList>
            <person name="Stefanovic E."/>
            <person name="Vu D."/>
            <person name="Scully C."/>
            <person name="Dijksterhuis J."/>
            <person name="Roader J."/>
            <person name="Houbraken J."/>
        </authorList>
    </citation>
    <scope>NUCLEOTIDE SEQUENCE</scope>
    <source>
        <strain evidence="4">M34</strain>
    </source>
</reference>
<keyword evidence="5" id="KW-1185">Reference proteome</keyword>
<dbReference type="CDD" id="cd00067">
    <property type="entry name" value="GAL4"/>
    <property type="match status" value="1"/>
</dbReference>
<dbReference type="InterPro" id="IPR021858">
    <property type="entry name" value="Fun_TF"/>
</dbReference>
<comment type="caution">
    <text evidence="4">The sequence shown here is derived from an EMBL/GenBank/DDBJ whole genome shotgun (WGS) entry which is preliminary data.</text>
</comment>
<dbReference type="Gene3D" id="4.10.240.10">
    <property type="entry name" value="Zn(2)-C6 fungal-type DNA-binding domain"/>
    <property type="match status" value="1"/>
</dbReference>
<dbReference type="PROSITE" id="PS00463">
    <property type="entry name" value="ZN2_CY6_FUNGAL_1"/>
    <property type="match status" value="1"/>
</dbReference>
<dbReference type="InterPro" id="IPR001138">
    <property type="entry name" value="Zn2Cys6_DnaBD"/>
</dbReference>
<dbReference type="PRINTS" id="PR00755">
    <property type="entry name" value="AFLATOXINBRP"/>
</dbReference>
<dbReference type="PANTHER" id="PTHR47784">
    <property type="entry name" value="STEROL UPTAKE CONTROL PROTEIN 2"/>
    <property type="match status" value="1"/>
</dbReference>
<protein>
    <recommendedName>
        <fullName evidence="3">Zn(2)-C6 fungal-type domain-containing protein</fullName>
    </recommendedName>
</protein>
<feature type="domain" description="Zn(2)-C6 fungal-type" evidence="3">
    <location>
        <begin position="36"/>
        <end position="66"/>
    </location>
</feature>
<dbReference type="PANTHER" id="PTHR47784:SF5">
    <property type="entry name" value="STEROL UPTAKE CONTROL PROTEIN 2"/>
    <property type="match status" value="1"/>
</dbReference>
<feature type="compositionally biased region" description="Polar residues" evidence="2">
    <location>
        <begin position="1"/>
        <end position="18"/>
    </location>
</feature>
<dbReference type="GO" id="GO:0008270">
    <property type="term" value="F:zinc ion binding"/>
    <property type="evidence" value="ECO:0007669"/>
    <property type="project" value="InterPro"/>
</dbReference>
<dbReference type="EMBL" id="JAFJYH010000094">
    <property type="protein sequence ID" value="KAG4419972.1"/>
    <property type="molecule type" value="Genomic_DNA"/>
</dbReference>
<dbReference type="AlphaFoldDB" id="A0A8H7TIR4"/>
<dbReference type="InterPro" id="IPR036864">
    <property type="entry name" value="Zn2-C6_fun-type_DNA-bd_sf"/>
</dbReference>
<name>A0A8H7TIR4_9HELO</name>
<dbReference type="Pfam" id="PF00172">
    <property type="entry name" value="Zn_clus"/>
    <property type="match status" value="1"/>
</dbReference>
<proteinExistence type="predicted"/>
<dbReference type="SMART" id="SM00066">
    <property type="entry name" value="GAL4"/>
    <property type="match status" value="1"/>
</dbReference>
<evidence type="ECO:0000256" key="1">
    <source>
        <dbReference type="ARBA" id="ARBA00023242"/>
    </source>
</evidence>
<gene>
    <name evidence="4" type="ORF">IFR04_006912</name>
</gene>
<dbReference type="PROSITE" id="PS50048">
    <property type="entry name" value="ZN2_CY6_FUNGAL_2"/>
    <property type="match status" value="1"/>
</dbReference>
<dbReference type="Pfam" id="PF11951">
    <property type="entry name" value="Fungal_trans_2"/>
    <property type="match status" value="1"/>
</dbReference>
<dbReference type="SUPFAM" id="SSF57701">
    <property type="entry name" value="Zn2/Cys6 DNA-binding domain"/>
    <property type="match status" value="1"/>
</dbReference>
<evidence type="ECO:0000313" key="5">
    <source>
        <dbReference type="Proteomes" id="UP000664132"/>
    </source>
</evidence>
<dbReference type="InterPro" id="IPR053157">
    <property type="entry name" value="Sterol_Uptake_Regulator"/>
</dbReference>
<feature type="region of interest" description="Disordered" evidence="2">
    <location>
        <begin position="1"/>
        <end position="30"/>
    </location>
</feature>
<evidence type="ECO:0000256" key="2">
    <source>
        <dbReference type="SAM" id="MobiDB-lite"/>
    </source>
</evidence>
<keyword evidence="1" id="KW-0539">Nucleus</keyword>
<evidence type="ECO:0000259" key="3">
    <source>
        <dbReference type="PROSITE" id="PS50048"/>
    </source>
</evidence>
<evidence type="ECO:0000313" key="4">
    <source>
        <dbReference type="EMBL" id="KAG4419972.1"/>
    </source>
</evidence>
<dbReference type="Proteomes" id="UP000664132">
    <property type="component" value="Unassembled WGS sequence"/>
</dbReference>
<dbReference type="OrthoDB" id="416217at2759"/>
<dbReference type="GO" id="GO:0001228">
    <property type="term" value="F:DNA-binding transcription activator activity, RNA polymerase II-specific"/>
    <property type="evidence" value="ECO:0007669"/>
    <property type="project" value="TreeGrafter"/>
</dbReference>
<organism evidence="4 5">
    <name type="scientific">Cadophora malorum</name>
    <dbReference type="NCBI Taxonomy" id="108018"/>
    <lineage>
        <taxon>Eukaryota</taxon>
        <taxon>Fungi</taxon>
        <taxon>Dikarya</taxon>
        <taxon>Ascomycota</taxon>
        <taxon>Pezizomycotina</taxon>
        <taxon>Leotiomycetes</taxon>
        <taxon>Helotiales</taxon>
        <taxon>Ploettnerulaceae</taxon>
        <taxon>Cadophora</taxon>
    </lineage>
</organism>
<sequence>MNSSEKTSYASSRASSYDNPRKKTHTRRPHRKTKTGCLTCKKRKIKCDETRPECGNCIKHTLECVYALSKVQVTSTSLSDGAHDLNLVDLEFLHNYCTSTALTLHRDPPTIRLWSITVPEFGFIHDYVMHGILALSALHLGYCHPERKEFCTRQATLHHKLGLEKATPALSAFSEENATAMYLFSALTCLYTYMTIGQTDDSVLGGESSWIFLSRQSYSLIRMADKTLRKGPLGPLLAAGERRTRLRDMVAESPACFVEADRLEELSARIDESVSDPEAKEAYNAAISDMLRILKVMYSLPEEGRELSDVFRWPFQLSVGFMDLLQTPTQECLAVIAHFAIIPEFLSSKWWLEGFGRRLLAKLYPLIDEEHLSWIQWPMQQLGISSEGGFPTSSYGTPMDIGT</sequence>
<accession>A0A8H7TIR4</accession>